<dbReference type="PANTHER" id="PTHR37836">
    <property type="entry name" value="LMO1036 PROTEIN"/>
    <property type="match status" value="1"/>
</dbReference>
<sequence>MIKLRVSESKQHLETEKGETFFFLADTVWSAFTNATLEGWGDYLDYRKMQGFNVLQINILQQWDASESDLNIKPFEYKEDGSFNFYKRNDAYFERAEKMVAMAVEKGFVPALVLLWCNYVPDTWGSEISDVNNMPLELVEDYIKYVDARFSKYHPIYLVSGDTDFPTDRAIEYYSLALNTIKRLSPHCLTTLHIRGRLQEIPDAFLYSDKLDFYMFQSGHNAQFQNMTYKLAEEFSNKPVKRPSLNSEPCYEQIGYSRNLYGRFGQFDVRKAAWQSLLSGASAGITYGAHGIWSWHKKGKSFGLIGEAFDRPYDWKDALKFEGAWDYAFAKKIFKLYDLYDLEPLDIVLKNTEEIRAASSSDSTKIAIYVPVNTVLKLDKLLEDYEFTVIDLEYRRFGEADVSYEENRTIIDMHMFGSDVLIIGEKRF</sequence>
<gene>
    <name evidence="2" type="ORF">S101395_04853</name>
</gene>
<dbReference type="SUPFAM" id="SSF51445">
    <property type="entry name" value="(Trans)glycosidases"/>
    <property type="match status" value="1"/>
</dbReference>
<dbReference type="RefSeq" id="WP_006639963.1">
    <property type="nucleotide sequence ID" value="NZ_CABJEH010000005.1"/>
</dbReference>
<dbReference type="InterPro" id="IPR017853">
    <property type="entry name" value="GH"/>
</dbReference>
<dbReference type="Gene3D" id="3.20.20.80">
    <property type="entry name" value="Glycosidases"/>
    <property type="match status" value="1"/>
</dbReference>
<keyword evidence="3" id="KW-1185">Reference proteome</keyword>
<organism evidence="2 3">
    <name type="scientific">Bacillus sonorensis</name>
    <dbReference type="NCBI Taxonomy" id="119858"/>
    <lineage>
        <taxon>Bacteria</taxon>
        <taxon>Bacillati</taxon>
        <taxon>Bacillota</taxon>
        <taxon>Bacilli</taxon>
        <taxon>Bacillales</taxon>
        <taxon>Bacillaceae</taxon>
        <taxon>Bacillus</taxon>
    </lineage>
</organism>
<reference evidence="2 3" key="1">
    <citation type="submission" date="2017-06" db="EMBL/GenBank/DDBJ databases">
        <title>Genome sequence of Bacillus sonorensis strain SRCM101395.</title>
        <authorList>
            <person name="Cho S.H."/>
        </authorList>
    </citation>
    <scope>NUCLEOTIDE SEQUENCE [LARGE SCALE GENOMIC DNA]</scope>
    <source>
        <strain evidence="2 3">SRCM101395</strain>
    </source>
</reference>
<accession>A0ABN5ALD0</accession>
<dbReference type="EMBL" id="CP021920">
    <property type="protein sequence ID" value="ASB91341.1"/>
    <property type="molecule type" value="Genomic_DNA"/>
</dbReference>
<name>A0ABN5ALD0_9BACI</name>
<evidence type="ECO:0000259" key="1">
    <source>
        <dbReference type="Pfam" id="PF13204"/>
    </source>
</evidence>
<dbReference type="Pfam" id="PF13204">
    <property type="entry name" value="Apiosidase"/>
    <property type="match status" value="1"/>
</dbReference>
<proteinExistence type="predicted"/>
<dbReference type="GeneID" id="92851231"/>
<evidence type="ECO:0000313" key="3">
    <source>
        <dbReference type="Proteomes" id="UP000196877"/>
    </source>
</evidence>
<dbReference type="InterPro" id="IPR025277">
    <property type="entry name" value="Apiosidase-like_cat_dom"/>
</dbReference>
<dbReference type="PANTHER" id="PTHR37836:SF3">
    <property type="entry name" value="ENDOGLUCANASE"/>
    <property type="match status" value="1"/>
</dbReference>
<protein>
    <recommendedName>
        <fullName evidence="1">Apiosidase-like catalytic domain-containing protein</fullName>
    </recommendedName>
</protein>
<feature type="domain" description="Apiosidase-like catalytic" evidence="1">
    <location>
        <begin position="8"/>
        <end position="339"/>
    </location>
</feature>
<evidence type="ECO:0000313" key="2">
    <source>
        <dbReference type="EMBL" id="ASB91341.1"/>
    </source>
</evidence>
<dbReference type="Proteomes" id="UP000196877">
    <property type="component" value="Chromosome"/>
</dbReference>